<reference evidence="3 4" key="1">
    <citation type="journal article" date="2016" name="Nat. Commun.">
        <title>Thousands of microbial genomes shed light on interconnected biogeochemical processes in an aquifer system.</title>
        <authorList>
            <person name="Anantharaman K."/>
            <person name="Brown C.T."/>
            <person name="Hug L.A."/>
            <person name="Sharon I."/>
            <person name="Castelle C.J."/>
            <person name="Probst A.J."/>
            <person name="Thomas B.C."/>
            <person name="Singh A."/>
            <person name="Wilkins M.J."/>
            <person name="Karaoz U."/>
            <person name="Brodie E.L."/>
            <person name="Williams K.H."/>
            <person name="Hubbard S.S."/>
            <person name="Banfield J.F."/>
        </authorList>
    </citation>
    <scope>NUCLEOTIDE SEQUENCE [LARGE SCALE GENOMIC DNA]</scope>
</reference>
<evidence type="ECO:0000313" key="3">
    <source>
        <dbReference type="EMBL" id="OGG40182.1"/>
    </source>
</evidence>
<sequence>MMDVTTLIGSTGAAIILIAFFLNQTHKLSQDSLKYDVSNLIGSGLLVIYAVLLSSVPFAILNGVWFLVSLRDTFSDSRRKKN</sequence>
<feature type="transmembrane region" description="Helical" evidence="1">
    <location>
        <begin position="46"/>
        <end position="70"/>
    </location>
</feature>
<feature type="transmembrane region" description="Helical" evidence="1">
    <location>
        <begin position="7"/>
        <end position="26"/>
    </location>
</feature>
<keyword evidence="1" id="KW-0812">Transmembrane</keyword>
<dbReference type="Pfam" id="PF26604">
    <property type="entry name" value="CBU_0592"/>
    <property type="match status" value="1"/>
</dbReference>
<dbReference type="Proteomes" id="UP000179368">
    <property type="component" value="Unassembled WGS sequence"/>
</dbReference>
<proteinExistence type="predicted"/>
<accession>A0A1F6BTS6</accession>
<dbReference type="EMBL" id="MFKG01000022">
    <property type="protein sequence ID" value="OGG40182.1"/>
    <property type="molecule type" value="Genomic_DNA"/>
</dbReference>
<gene>
    <name evidence="3" type="ORF">A2116_01065</name>
</gene>
<dbReference type="AlphaFoldDB" id="A0A1F6BTS6"/>
<evidence type="ECO:0000313" key="4">
    <source>
        <dbReference type="Proteomes" id="UP000179368"/>
    </source>
</evidence>
<evidence type="ECO:0000256" key="1">
    <source>
        <dbReference type="SAM" id="Phobius"/>
    </source>
</evidence>
<organism evidence="3 4">
    <name type="scientific">Candidatus Jorgensenbacteria bacterium GWA1_49_17</name>
    <dbReference type="NCBI Taxonomy" id="1798467"/>
    <lineage>
        <taxon>Bacteria</taxon>
        <taxon>Candidatus Joergenseniibacteriota</taxon>
    </lineage>
</organism>
<keyword evidence="1" id="KW-1133">Transmembrane helix</keyword>
<dbReference type="NCBIfam" id="NF047864">
    <property type="entry name" value="CBU_0592_membra"/>
    <property type="match status" value="1"/>
</dbReference>
<protein>
    <recommendedName>
        <fullName evidence="2">CBU-0592-like domain-containing protein</fullName>
    </recommendedName>
</protein>
<feature type="non-terminal residue" evidence="3">
    <location>
        <position position="82"/>
    </location>
</feature>
<evidence type="ECO:0000259" key="2">
    <source>
        <dbReference type="Pfam" id="PF26604"/>
    </source>
</evidence>
<comment type="caution">
    <text evidence="3">The sequence shown here is derived from an EMBL/GenBank/DDBJ whole genome shotgun (WGS) entry which is preliminary data.</text>
</comment>
<dbReference type="InterPro" id="IPR058058">
    <property type="entry name" value="CBU_0592-like"/>
</dbReference>
<keyword evidence="1" id="KW-0472">Membrane</keyword>
<name>A0A1F6BTS6_9BACT</name>
<feature type="domain" description="CBU-0592-like" evidence="2">
    <location>
        <begin position="6"/>
        <end position="70"/>
    </location>
</feature>